<evidence type="ECO:0000256" key="3">
    <source>
        <dbReference type="ARBA" id="ARBA00005842"/>
    </source>
</evidence>
<dbReference type="Gene3D" id="3.40.50.300">
    <property type="entry name" value="P-loop containing nucleotide triphosphate hydrolases"/>
    <property type="match status" value="1"/>
</dbReference>
<evidence type="ECO:0000256" key="9">
    <source>
        <dbReference type="ARBA" id="ARBA00049563"/>
    </source>
</evidence>
<comment type="catalytic activity">
    <reaction evidence="9 10 11">
        <text>adenosine(37) in tRNA + dimethylallyl diphosphate = N(6)-dimethylallyladenosine(37) in tRNA + diphosphate</text>
        <dbReference type="Rhea" id="RHEA:26482"/>
        <dbReference type="Rhea" id="RHEA-COMP:10162"/>
        <dbReference type="Rhea" id="RHEA-COMP:10375"/>
        <dbReference type="ChEBI" id="CHEBI:33019"/>
        <dbReference type="ChEBI" id="CHEBI:57623"/>
        <dbReference type="ChEBI" id="CHEBI:74411"/>
        <dbReference type="ChEBI" id="CHEBI:74415"/>
        <dbReference type="EC" id="2.5.1.75"/>
    </reaction>
</comment>
<accession>A0A2A5C8W0</accession>
<dbReference type="InterPro" id="IPR018022">
    <property type="entry name" value="IPT"/>
</dbReference>
<keyword evidence="8 10" id="KW-0460">Magnesium</keyword>
<organism evidence="14 15">
    <name type="scientific">SAR86 cluster bacterium</name>
    <dbReference type="NCBI Taxonomy" id="2030880"/>
    <lineage>
        <taxon>Bacteria</taxon>
        <taxon>Pseudomonadati</taxon>
        <taxon>Pseudomonadota</taxon>
        <taxon>Gammaproteobacteria</taxon>
        <taxon>SAR86 cluster</taxon>
    </lineage>
</organism>
<evidence type="ECO:0000256" key="10">
    <source>
        <dbReference type="HAMAP-Rule" id="MF_00185"/>
    </source>
</evidence>
<dbReference type="HAMAP" id="MF_00185">
    <property type="entry name" value="IPP_trans"/>
    <property type="match status" value="1"/>
</dbReference>
<dbReference type="SUPFAM" id="SSF52540">
    <property type="entry name" value="P-loop containing nucleoside triphosphate hydrolases"/>
    <property type="match status" value="1"/>
</dbReference>
<feature type="region of interest" description="Interaction with substrate tRNA" evidence="10">
    <location>
        <begin position="151"/>
        <end position="155"/>
    </location>
</feature>
<dbReference type="PANTHER" id="PTHR11088">
    <property type="entry name" value="TRNA DIMETHYLALLYLTRANSFERASE"/>
    <property type="match status" value="1"/>
</dbReference>
<dbReference type="EC" id="2.5.1.75" evidence="10"/>
<evidence type="ECO:0000256" key="1">
    <source>
        <dbReference type="ARBA" id="ARBA00001946"/>
    </source>
</evidence>
<evidence type="ECO:0000256" key="8">
    <source>
        <dbReference type="ARBA" id="ARBA00022842"/>
    </source>
</evidence>
<keyword evidence="6 10" id="KW-0547">Nucleotide-binding</keyword>
<evidence type="ECO:0000313" key="14">
    <source>
        <dbReference type="EMBL" id="PCJ40193.1"/>
    </source>
</evidence>
<protein>
    <recommendedName>
        <fullName evidence="10">tRNA dimethylallyltransferase</fullName>
        <ecNumber evidence="10">2.5.1.75</ecNumber>
    </recommendedName>
    <alternativeName>
        <fullName evidence="10">Dimethylallyl diphosphate:tRNA dimethylallyltransferase</fullName>
        <shortName evidence="10">DMAPP:tRNA dimethylallyltransferase</shortName>
        <shortName evidence="10">DMATase</shortName>
    </alternativeName>
    <alternativeName>
        <fullName evidence="10">Isopentenyl-diphosphate:tRNA isopentenyltransferase</fullName>
        <shortName evidence="10">IPP transferase</shortName>
        <shortName evidence="10">IPPT</shortName>
        <shortName evidence="10">IPTase</shortName>
    </alternativeName>
</protein>
<dbReference type="PANTHER" id="PTHR11088:SF60">
    <property type="entry name" value="TRNA DIMETHYLALLYLTRANSFERASE"/>
    <property type="match status" value="1"/>
</dbReference>
<feature type="binding site" evidence="10">
    <location>
        <begin position="2"/>
        <end position="9"/>
    </location>
    <ligand>
        <name>ATP</name>
        <dbReference type="ChEBI" id="CHEBI:30616"/>
    </ligand>
</feature>
<comment type="subunit">
    <text evidence="10">Monomer.</text>
</comment>
<evidence type="ECO:0000256" key="4">
    <source>
        <dbReference type="ARBA" id="ARBA00022679"/>
    </source>
</evidence>
<dbReference type="GO" id="GO:0006400">
    <property type="term" value="P:tRNA modification"/>
    <property type="evidence" value="ECO:0007669"/>
    <property type="project" value="TreeGrafter"/>
</dbReference>
<name>A0A2A5C8W0_9GAMM</name>
<reference evidence="15" key="1">
    <citation type="submission" date="2017-08" db="EMBL/GenBank/DDBJ databases">
        <title>A dynamic microbial community with high functional redundancy inhabits the cold, oxic subseafloor aquifer.</title>
        <authorList>
            <person name="Tully B.J."/>
            <person name="Wheat C.G."/>
            <person name="Glazer B.T."/>
            <person name="Huber J.A."/>
        </authorList>
    </citation>
    <scope>NUCLEOTIDE SEQUENCE [LARGE SCALE GENOMIC DNA]</scope>
</reference>
<dbReference type="FunFam" id="1.10.20.140:FF:000001">
    <property type="entry name" value="tRNA dimethylallyltransferase"/>
    <property type="match status" value="1"/>
</dbReference>
<evidence type="ECO:0000256" key="2">
    <source>
        <dbReference type="ARBA" id="ARBA00003213"/>
    </source>
</evidence>
<comment type="function">
    <text evidence="2 10 12">Catalyzes the transfer of a dimethylallyl group onto the adenine at position 37 in tRNAs that read codons beginning with uridine, leading to the formation of N6-(dimethylallyl)adenosine (i(6)A).</text>
</comment>
<keyword evidence="4 10" id="KW-0808">Transferase</keyword>
<evidence type="ECO:0000256" key="5">
    <source>
        <dbReference type="ARBA" id="ARBA00022694"/>
    </source>
</evidence>
<dbReference type="Pfam" id="PF01715">
    <property type="entry name" value="IPPT"/>
    <property type="match status" value="1"/>
</dbReference>
<gene>
    <name evidence="10" type="primary">miaA</name>
    <name evidence="14" type="ORF">COA71_11835</name>
</gene>
<dbReference type="InterPro" id="IPR039657">
    <property type="entry name" value="Dimethylallyltransferase"/>
</dbReference>
<dbReference type="Proteomes" id="UP000228987">
    <property type="component" value="Unassembled WGS sequence"/>
</dbReference>
<feature type="site" description="Interaction with substrate tRNA" evidence="10">
    <location>
        <position position="93"/>
    </location>
</feature>
<dbReference type="GO" id="GO:0052381">
    <property type="term" value="F:tRNA dimethylallyltransferase activity"/>
    <property type="evidence" value="ECO:0007669"/>
    <property type="project" value="UniProtKB-UniRule"/>
</dbReference>
<proteinExistence type="inferred from homology"/>
<comment type="similarity">
    <text evidence="3 10 13">Belongs to the IPP transferase family.</text>
</comment>
<sequence length="302" mass="33886">MGPTASGKTSIAVELVQQAPFEIISVDSAQVYRGLNIGSGKPSADVLAKAPHRLIDIRDPGDAYSAADFRHDVLNEIADIQSNGNTPLLVGGTMLYFKALRDGLAAMPAANEKVRHKILDLANKEGWQAVHNRLAEVDPESAARIHPNDPQRLQRALEVYELTGKSMTTLHKEGNSKQDLPFDLHFIATFPSQRAELHKKISMRFKQMLEQGFVKEVKELYDRGDLNPSLPAIRAVGYRQIWDFLEGTYNHDVMQEKALAATRQLAKRQLTWLRSWPDLQILDNEMSKNVEHCLKIMVSTPK</sequence>
<comment type="caution">
    <text evidence="10">Lacks conserved residue(s) required for the propagation of feature annotation.</text>
</comment>
<feature type="site" description="Interaction with substrate tRNA" evidence="10">
    <location>
        <position position="115"/>
    </location>
</feature>
<evidence type="ECO:0000256" key="12">
    <source>
        <dbReference type="RuleBase" id="RU003784"/>
    </source>
</evidence>
<dbReference type="EMBL" id="NVWI01000010">
    <property type="protein sequence ID" value="PCJ40193.1"/>
    <property type="molecule type" value="Genomic_DNA"/>
</dbReference>
<comment type="caution">
    <text evidence="14">The sequence shown here is derived from an EMBL/GenBank/DDBJ whole genome shotgun (WGS) entry which is preliminary data.</text>
</comment>
<dbReference type="InterPro" id="IPR027417">
    <property type="entry name" value="P-loop_NTPase"/>
</dbReference>
<feature type="region of interest" description="Interaction with substrate tRNA" evidence="10">
    <location>
        <begin position="27"/>
        <end position="30"/>
    </location>
</feature>
<keyword evidence="7 10" id="KW-0067">ATP-binding</keyword>
<dbReference type="NCBIfam" id="TIGR00174">
    <property type="entry name" value="miaA"/>
    <property type="match status" value="1"/>
</dbReference>
<evidence type="ECO:0000256" key="7">
    <source>
        <dbReference type="ARBA" id="ARBA00022840"/>
    </source>
</evidence>
<dbReference type="AlphaFoldDB" id="A0A2A5C8W0"/>
<evidence type="ECO:0000313" key="15">
    <source>
        <dbReference type="Proteomes" id="UP000228987"/>
    </source>
</evidence>
<dbReference type="Gene3D" id="1.10.20.140">
    <property type="match status" value="1"/>
</dbReference>
<evidence type="ECO:0000256" key="13">
    <source>
        <dbReference type="RuleBase" id="RU003785"/>
    </source>
</evidence>
<dbReference type="GO" id="GO:0005524">
    <property type="term" value="F:ATP binding"/>
    <property type="evidence" value="ECO:0007669"/>
    <property type="project" value="UniProtKB-UniRule"/>
</dbReference>
<comment type="cofactor">
    <cofactor evidence="1 10">
        <name>Mg(2+)</name>
        <dbReference type="ChEBI" id="CHEBI:18420"/>
    </cofactor>
</comment>
<evidence type="ECO:0000256" key="11">
    <source>
        <dbReference type="RuleBase" id="RU003783"/>
    </source>
</evidence>
<feature type="binding site" evidence="10">
    <location>
        <begin position="4"/>
        <end position="9"/>
    </location>
    <ligand>
        <name>substrate</name>
    </ligand>
</feature>
<evidence type="ECO:0000256" key="6">
    <source>
        <dbReference type="ARBA" id="ARBA00022741"/>
    </source>
</evidence>
<keyword evidence="5 10" id="KW-0819">tRNA processing</keyword>